<sequence>MSRFLQEIITDENLVWNKSLENNPEKFFVKLTSKTISELKSDRKELTNLDESCFPELKNEINELKTKKILQGVGLLIIDGKSFLDFSKDEITKIYEIICNILGTLYIQNINSEKIVEIKDEGKSMTLGGRYHQTKEGGSYHTDSPHWTKVPDLVGMLCINQAKKGGISKFVSAYTIHNQLLKEQNDGLKTLYEKFHFDKRGEFKINESQTIFEPVFVFKNDKLYCRFLSNYIIAGHQIQNYPLSKLQETALQSLEEISKNKNNVLSYDLKANDMAFFDNHRILHGRTEFEDYEDENRKRYFLRTWIKFE</sequence>
<evidence type="ECO:0000313" key="4">
    <source>
        <dbReference type="EMBL" id="NWK01772.1"/>
    </source>
</evidence>
<protein>
    <submittedName>
        <fullName evidence="4">TauD/TfdA family dioxygenase</fullName>
    </submittedName>
</protein>
<comment type="caution">
    <text evidence="4">The sequence shown here is derived from an EMBL/GenBank/DDBJ whole genome shotgun (WGS) entry which is preliminary data.</text>
</comment>
<keyword evidence="1" id="KW-0560">Oxidoreductase</keyword>
<accession>A0A7K4NMD4</accession>
<dbReference type="Proteomes" id="UP000529843">
    <property type="component" value="Unassembled WGS sequence"/>
</dbReference>
<dbReference type="PANTHER" id="PTHR10696:SF56">
    <property type="entry name" value="TAUD_TFDA-LIKE DOMAIN-CONTAINING PROTEIN"/>
    <property type="match status" value="1"/>
</dbReference>
<dbReference type="SUPFAM" id="SSF51197">
    <property type="entry name" value="Clavaminate synthase-like"/>
    <property type="match status" value="1"/>
</dbReference>
<dbReference type="InterPro" id="IPR042098">
    <property type="entry name" value="TauD-like_sf"/>
</dbReference>
<dbReference type="GO" id="GO:0017000">
    <property type="term" value="P:antibiotic biosynthetic process"/>
    <property type="evidence" value="ECO:0007669"/>
    <property type="project" value="UniProtKB-KW"/>
</dbReference>
<keyword evidence="2" id="KW-0045">Antibiotic biosynthesis</keyword>
<feature type="domain" description="TauD/TfdA-like" evidence="3">
    <location>
        <begin position="66"/>
        <end position="305"/>
    </location>
</feature>
<evidence type="ECO:0000256" key="1">
    <source>
        <dbReference type="ARBA" id="ARBA00023002"/>
    </source>
</evidence>
<organism evidence="4 5">
    <name type="scientific">Marine Group I thaumarchaeote</name>
    <dbReference type="NCBI Taxonomy" id="2511932"/>
    <lineage>
        <taxon>Archaea</taxon>
        <taxon>Nitrososphaerota</taxon>
        <taxon>Marine Group I</taxon>
    </lineage>
</organism>
<dbReference type="Gene3D" id="3.60.130.10">
    <property type="entry name" value="Clavaminate synthase-like"/>
    <property type="match status" value="1"/>
</dbReference>
<dbReference type="Pfam" id="PF02668">
    <property type="entry name" value="TauD"/>
    <property type="match status" value="1"/>
</dbReference>
<dbReference type="InterPro" id="IPR050411">
    <property type="entry name" value="AlphaKG_dependent_hydroxylases"/>
</dbReference>
<gene>
    <name evidence="4" type="ORF">HX804_00450</name>
</gene>
<proteinExistence type="predicted"/>
<evidence type="ECO:0000313" key="5">
    <source>
        <dbReference type="Proteomes" id="UP000529843"/>
    </source>
</evidence>
<evidence type="ECO:0000256" key="2">
    <source>
        <dbReference type="ARBA" id="ARBA00023194"/>
    </source>
</evidence>
<name>A0A7K4NMD4_9ARCH</name>
<dbReference type="PANTHER" id="PTHR10696">
    <property type="entry name" value="GAMMA-BUTYROBETAINE HYDROXYLASE-RELATED"/>
    <property type="match status" value="1"/>
</dbReference>
<dbReference type="EMBL" id="JACAST010000002">
    <property type="protein sequence ID" value="NWK01772.1"/>
    <property type="molecule type" value="Genomic_DNA"/>
</dbReference>
<dbReference type="InterPro" id="IPR003819">
    <property type="entry name" value="TauD/TfdA-like"/>
</dbReference>
<keyword evidence="4" id="KW-0223">Dioxygenase</keyword>
<dbReference type="AlphaFoldDB" id="A0A7K4NMD4"/>
<reference evidence="4 5" key="1">
    <citation type="journal article" date="2019" name="Environ. Microbiol.">
        <title>Genomics insights into ecotype formation of ammonia-oxidizing archaea in the deep ocean.</title>
        <authorList>
            <person name="Wang Y."/>
            <person name="Huang J.M."/>
            <person name="Cui G.J."/>
            <person name="Nunoura T."/>
            <person name="Takaki Y."/>
            <person name="Li W.L."/>
            <person name="Li J."/>
            <person name="Gao Z.M."/>
            <person name="Takai K."/>
            <person name="Zhang A.Q."/>
            <person name="Stepanauskas R."/>
        </authorList>
    </citation>
    <scope>NUCLEOTIDE SEQUENCE [LARGE SCALE GENOMIC DNA]</scope>
    <source>
        <strain evidence="4 5">N8</strain>
    </source>
</reference>
<dbReference type="GO" id="GO:0051213">
    <property type="term" value="F:dioxygenase activity"/>
    <property type="evidence" value="ECO:0007669"/>
    <property type="project" value="UniProtKB-KW"/>
</dbReference>
<evidence type="ECO:0000259" key="3">
    <source>
        <dbReference type="Pfam" id="PF02668"/>
    </source>
</evidence>